<organism evidence="2 3">
    <name type="scientific">Roseateles terrae</name>
    <dbReference type="NCBI Taxonomy" id="431060"/>
    <lineage>
        <taxon>Bacteria</taxon>
        <taxon>Pseudomonadati</taxon>
        <taxon>Pseudomonadota</taxon>
        <taxon>Betaproteobacteria</taxon>
        <taxon>Burkholderiales</taxon>
        <taxon>Sphaerotilaceae</taxon>
        <taxon>Roseateles</taxon>
    </lineage>
</organism>
<accession>A0ABR6GRB2</accession>
<evidence type="ECO:0000256" key="1">
    <source>
        <dbReference type="SAM" id="Phobius"/>
    </source>
</evidence>
<sequence>MKTFFKILLVLGLVMVLASVATGVVLLGAISDADGMHIVINGQEWNGGTLEMGDAFGLFLAVMICGLVACVVVPLVLLLGVGLPLLLVGGLFVLCMAAVLGAGAVLGSPLLLIALVVWLLVRDRTPRASRRAAREARRMQQAHPQP</sequence>
<keyword evidence="1" id="KW-0812">Transmembrane</keyword>
<comment type="caution">
    <text evidence="2">The sequence shown here is derived from an EMBL/GenBank/DDBJ whole genome shotgun (WGS) entry which is preliminary data.</text>
</comment>
<reference evidence="2 3" key="1">
    <citation type="submission" date="2020-08" db="EMBL/GenBank/DDBJ databases">
        <title>Genomic Encyclopedia of Type Strains, Phase III (KMG-III): the genomes of soil and plant-associated and newly described type strains.</title>
        <authorList>
            <person name="Whitman W."/>
        </authorList>
    </citation>
    <scope>NUCLEOTIDE SEQUENCE [LARGE SCALE GENOMIC DNA]</scope>
    <source>
        <strain evidence="2 3">CECT 7247</strain>
    </source>
</reference>
<keyword evidence="3" id="KW-1185">Reference proteome</keyword>
<keyword evidence="1" id="KW-1133">Transmembrane helix</keyword>
<gene>
    <name evidence="2" type="ORF">FHS28_002059</name>
</gene>
<dbReference type="EMBL" id="JACHXO010000003">
    <property type="protein sequence ID" value="MBB3194663.1"/>
    <property type="molecule type" value="Genomic_DNA"/>
</dbReference>
<name>A0ABR6GRB2_9BURK</name>
<evidence type="ECO:0000313" key="3">
    <source>
        <dbReference type="Proteomes" id="UP000574369"/>
    </source>
</evidence>
<keyword evidence="1" id="KW-0472">Membrane</keyword>
<dbReference type="RefSeq" id="WP_088452972.1">
    <property type="nucleotide sequence ID" value="NZ_JACHXO010000003.1"/>
</dbReference>
<protein>
    <submittedName>
        <fullName evidence="2">Uncharacterized membrane protein YvlD (DUF360 family)</fullName>
    </submittedName>
</protein>
<dbReference type="Proteomes" id="UP000574369">
    <property type="component" value="Unassembled WGS sequence"/>
</dbReference>
<evidence type="ECO:0000313" key="2">
    <source>
        <dbReference type="EMBL" id="MBB3194663.1"/>
    </source>
</evidence>
<feature type="transmembrane region" description="Helical" evidence="1">
    <location>
        <begin position="91"/>
        <end position="121"/>
    </location>
</feature>
<proteinExistence type="predicted"/>
<feature type="transmembrane region" description="Helical" evidence="1">
    <location>
        <begin position="55"/>
        <end position="79"/>
    </location>
</feature>